<sequence>MSNEFDAAVAAAMQPDQGQAARVGFSAASDTNPDAFAEAQRVARRTGVPVDTVINMPKEMKRQDAAGSIDFDAMAKTSPATASLLGDIEKAKIAHDNVDNLVRIEETLRPITRSARSALAGATFDLSSGAYGLLETGLKFIAPLGDPLAGTLLPENPLRRVASGFEDWRKGQAALADTVAGDQTGAGFIEQGINSGFRSFGQMAPGIAGTVMTGNPAFALGSAGAMQGSQSATKALDAGKSPLRALAYGAEDAAAEVATEMIPMGLLLKDLKAGAPLFRVLGHQIATEVPTEMTATAWQNFNEWANLNPDKPFSTYLEALPAAEAQTVIATITTSVLTAGMGKGVHAVANRMQQNQGKAQQASQNAELLGSLNQLAAYDKLLQRDAPTFEQFVAHAAEGGPVQQVFIDANTLMQSGVAEQVAAASPAVAAQLSDALQTGGQISIPIEEYTARIAPTEYAQSLIDHIKTDPEGFSRAEAQEYMQNHAEEMQAEVERTLTDKNGNDTFKASADVVRAEIKTQLDTAARFTPQVNDAYSAMVGNFYAVTAAKLGMTPEGLFQRYPLRIGAERVDGLQFDQADTPDTPDALLTAFDNADEISIEAPKASEQEIDDAQHLFLSAFPENATLYRRKSGVLSRIRQASDRAANELGGKAETARSHAGALGPFSAYQIEGEELPPDSFNPNGLLTVRVFGKEQVEAGLTQEPALTFAVSRGGELTVNGPSPSGETFAEFQKRGWADLGRDAKGEPQPGWSTLKDPNNPGKPLPISQITPLLADVHARVRAWRMEGYVGLHWSRATGALGGLPGMLNENGTAVFFQDKKTPRGAFNPASLSITLLKGADLSTFLHESGHFFMEVHADLAAKLQQDAESFGLDTLEPGERQIIADTDALLHWFGVRDLTTWHALNFEEKRAYHEQFARGFEAYLFEGKAPSIELQGLFQRFRAWMLSLYKELKALNVELTPEVRGVFDRMLATGEQITLAEQGRSMMPLFTSPEQAGMTPDEFAAYQALGVDATNDAIQDLQARGLRDMAWLHNARGRVVKQLQKEAKAKRDEVHIDIRREVMSQPIYRAWQFLTGKEVEGGEPVGRLDAAAVRELDLPEAVSKRLRDFSMLRTEGGLHPDTVAEMFGFTSGDELVRKLAHVETPKAEIDALTDVRMLEQFGDLSSHEAIERAADKAIHNDARARFVATEANALAKATGQRRVLASAAKEYAAAMIARLKVRNIKPGQYANAEVRAAKTAEKASKAGDLVTAAAEKRNQLIQGYATRAAYDAQDEVDKGLRYLKKFEGDIKNLDADYAEQIGNMLERFDLRKGQSNKAVDKRTALAEWIRAQREAGLEPDIPRELENEAFRTSYKNLTVEEFRGVIDTVRQIEHLGRLKHKLLTAADQRAYEVVRDGIAASIHAHARDREADTRTPTTNMGRAVQGLKRFWAAHIKVATWARVMDGGKDGGPVWEYFVRNANVAGDRETTMRAEATARLSEIIAPVFKLGKMGGKGQFFPSVNRSLNREARIAIALNMGNEGNMQRLLGGEGWTMAQLTPVLQSMTAQEWQAVQAVWDHFETYRPQIAAKERRIYGKEPEWVEPQPFAVTTADGATVTLRGGYYPIKYDPAASQRAEEHADAESAKRQLQGAYTTATTRRSFTKARVDEVQGRPLLYTLSGLYSGVNDVIHDLAWHEWLIDTNRLLRSHTIDAAIRKHYGPEAKQQFKTWAQDIAEGEKGADAAVDLALSRLRQGVSVAGLGFNVMSALIQPLGITQSVTRVGAEWVGRGVLKYVAHPIDLTRTVNEMSDLMANRARTRFRELNELRNQVQDQTAFKELTGRYAYFLMMRCQQMVDVPTWWGAYEKAIAEGNGETRAVSLADQAVIDAQGGGQTKDLSAIERGGPSQKLFTVFYSFMNTALNIGVDKTMGAGTPAKRAKLAVDYAMLYVLPAILGYFLKAALTPGDSGDDDPEKLAKKLIANQIDYLMGLMVVAREFSGAAKSVAGVEDFGRAYSGPAGARVVSDAYSLAIQTNQGEFDDAFRKAAVNTIGGLFGLPSAQINRTTTGIEALSGGKTNNPAAVVFGFQEKR</sequence>
<organism evidence="3 4">
    <name type="scientific">Sulfurimicrobium lacus</name>
    <dbReference type="NCBI Taxonomy" id="2715678"/>
    <lineage>
        <taxon>Bacteria</taxon>
        <taxon>Pseudomonadati</taxon>
        <taxon>Pseudomonadota</taxon>
        <taxon>Betaproteobacteria</taxon>
        <taxon>Nitrosomonadales</taxon>
        <taxon>Sulfuricellaceae</taxon>
        <taxon>Sulfurimicrobium</taxon>
    </lineage>
</organism>
<dbReference type="EMBL" id="AP022853">
    <property type="protein sequence ID" value="BCB27059.1"/>
    <property type="molecule type" value="Genomic_DNA"/>
</dbReference>
<evidence type="ECO:0000313" key="3">
    <source>
        <dbReference type="EMBL" id="BCB27059.1"/>
    </source>
</evidence>
<evidence type="ECO:0000313" key="4">
    <source>
        <dbReference type="Proteomes" id="UP000502260"/>
    </source>
</evidence>
<keyword evidence="4" id="KW-1185">Reference proteome</keyword>
<protein>
    <recommendedName>
        <fullName evidence="2">Large polyvalent protein associated domain-containing protein</fullName>
    </recommendedName>
</protein>
<proteinExistence type="predicted"/>
<dbReference type="Proteomes" id="UP000502260">
    <property type="component" value="Chromosome"/>
</dbReference>
<evidence type="ECO:0000259" key="2">
    <source>
        <dbReference type="Pfam" id="PF18834"/>
    </source>
</evidence>
<dbReference type="Pfam" id="PF18834">
    <property type="entry name" value="LPD22"/>
    <property type="match status" value="1"/>
</dbReference>
<feature type="domain" description="Large polyvalent protein associated" evidence="2">
    <location>
        <begin position="20"/>
        <end position="116"/>
    </location>
</feature>
<accession>A0A6F8VEA8</accession>
<evidence type="ECO:0000256" key="1">
    <source>
        <dbReference type="SAM" id="MobiDB-lite"/>
    </source>
</evidence>
<feature type="region of interest" description="Disordered" evidence="1">
    <location>
        <begin position="740"/>
        <end position="766"/>
    </location>
</feature>
<name>A0A6F8VEA8_9PROT</name>
<dbReference type="RefSeq" id="WP_173064006.1">
    <property type="nucleotide sequence ID" value="NZ_AP022853.1"/>
</dbReference>
<gene>
    <name evidence="3" type="ORF">SKTS_19450</name>
</gene>
<reference evidence="4" key="1">
    <citation type="submission" date="2020-03" db="EMBL/GenBank/DDBJ databases">
        <title>Complete genome sequence of sulfur-oxidizing bacterium skT11.</title>
        <authorList>
            <person name="Kanda M."/>
            <person name="Kojima H."/>
            <person name="Fukui M."/>
        </authorList>
    </citation>
    <scope>NUCLEOTIDE SEQUENCE [LARGE SCALE GENOMIC DNA]</scope>
    <source>
        <strain evidence="4">skT11</strain>
    </source>
</reference>
<dbReference type="InterPro" id="IPR040738">
    <property type="entry name" value="LPD22"/>
</dbReference>
<dbReference type="KEGG" id="slac:SKTS_19450"/>